<organism evidence="9 10">
    <name type="scientific">Hanseniaspora opuntiae</name>
    <dbReference type="NCBI Taxonomy" id="211096"/>
    <lineage>
        <taxon>Eukaryota</taxon>
        <taxon>Fungi</taxon>
        <taxon>Dikarya</taxon>
        <taxon>Ascomycota</taxon>
        <taxon>Saccharomycotina</taxon>
        <taxon>Saccharomycetes</taxon>
        <taxon>Saccharomycodales</taxon>
        <taxon>Saccharomycodaceae</taxon>
        <taxon>Hanseniaspora</taxon>
    </lineage>
</organism>
<evidence type="ECO:0000256" key="2">
    <source>
        <dbReference type="ARBA" id="ARBA00004496"/>
    </source>
</evidence>
<dbReference type="PANTHER" id="PTHR11127:SF2">
    <property type="entry name" value="LARGE RIBOSOMAL SUBUNIT PROTEIN EL14"/>
    <property type="match status" value="1"/>
</dbReference>
<feature type="domain" description="Large ribosomal subunit protein eL14" evidence="8">
    <location>
        <begin position="52"/>
        <end position="126"/>
    </location>
</feature>
<keyword evidence="5 9" id="KW-0689">Ribosomal protein</keyword>
<dbReference type="EMBL" id="LPNL01000002">
    <property type="protein sequence ID" value="OEJ91489.1"/>
    <property type="molecule type" value="Genomic_DNA"/>
</dbReference>
<dbReference type="Pfam" id="PF00467">
    <property type="entry name" value="KOW"/>
    <property type="match status" value="1"/>
</dbReference>
<dbReference type="GO" id="GO:0022625">
    <property type="term" value="C:cytosolic large ribosomal subunit"/>
    <property type="evidence" value="ECO:0007669"/>
    <property type="project" value="TreeGrafter"/>
</dbReference>
<comment type="similarity">
    <text evidence="3">Belongs to the eukaryotic ribosomal protein eL14 family.</text>
</comment>
<sequence>MSSSVKTSNWRLVEVGRVVLINKGQFTGKLAAIVEIIDDKHALIDGPSTGVPRQSVNLGHVVLTKLTFDLPRGAKTGIVSKKWAKAEVSEKWAASSWAKKIAQRERRAALTDFERFQVLVLRKQKRYAVKKLVAKA</sequence>
<evidence type="ECO:0000256" key="5">
    <source>
        <dbReference type="ARBA" id="ARBA00022980"/>
    </source>
</evidence>
<evidence type="ECO:0000256" key="1">
    <source>
        <dbReference type="ARBA" id="ARBA00004021"/>
    </source>
</evidence>
<dbReference type="PANTHER" id="PTHR11127">
    <property type="entry name" value="60S RIBOSOMAL PROTEIN L14"/>
    <property type="match status" value="1"/>
</dbReference>
<comment type="function">
    <text evidence="1">Component of the ribosome, a large ribonucleoprotein complex responsible for the synthesis of proteins in the cell. The small ribosomal subunit (SSU) binds messenger RNAs (mRNAs) and translates the encoded message by selecting cognate aminoacyl-transfer RNA (tRNA) molecules. The large subunit (LSU) contains the ribosomal catalytic site termed the peptidyl transferase center (PTC), which catalyzes the formation of peptide bonds, thereby polymerizing the amino acids delivered by tRNAs into a polypeptide chain. The nascent polypeptides leave the ribosome through a tunnel in the LSU and interact with protein factors that function in enzymatic processing, targeting, and the membrane insertion of nascent chains at the exit of the ribosomal tunnel.</text>
</comment>
<dbReference type="InterPro" id="IPR039660">
    <property type="entry name" value="Ribosomal_eL14"/>
</dbReference>
<dbReference type="SUPFAM" id="SSF50104">
    <property type="entry name" value="Translation proteins SH3-like domain"/>
    <property type="match status" value="1"/>
</dbReference>
<proteinExistence type="inferred from homology"/>
<accession>A0A1E5RXE0</accession>
<comment type="subcellular location">
    <subcellularLocation>
        <location evidence="2">Cytoplasm</location>
    </subcellularLocation>
</comment>
<feature type="domain" description="KOW" evidence="7">
    <location>
        <begin position="15"/>
        <end position="44"/>
    </location>
</feature>
<keyword evidence="6" id="KW-0687">Ribonucleoprotein</keyword>
<dbReference type="Proteomes" id="UP000095605">
    <property type="component" value="Unassembled WGS sequence"/>
</dbReference>
<evidence type="ECO:0000256" key="3">
    <source>
        <dbReference type="ARBA" id="ARBA00006592"/>
    </source>
</evidence>
<gene>
    <name evidence="9" type="ORF">AWRI3578_g377</name>
</gene>
<dbReference type="FunFam" id="2.30.30.30:FF:000030">
    <property type="entry name" value="60S ribosomal protein L14"/>
    <property type="match status" value="1"/>
</dbReference>
<dbReference type="InterPro" id="IPR002784">
    <property type="entry name" value="Ribosomal_eL14_dom"/>
</dbReference>
<dbReference type="Gene3D" id="6.10.250.2270">
    <property type="match status" value="1"/>
</dbReference>
<protein>
    <submittedName>
        <fullName evidence="9">60S ribosomal protein L14-A</fullName>
    </submittedName>
</protein>
<evidence type="ECO:0000256" key="6">
    <source>
        <dbReference type="ARBA" id="ARBA00023274"/>
    </source>
</evidence>
<evidence type="ECO:0000259" key="7">
    <source>
        <dbReference type="Pfam" id="PF00467"/>
    </source>
</evidence>
<evidence type="ECO:0000259" key="8">
    <source>
        <dbReference type="Pfam" id="PF01929"/>
    </source>
</evidence>
<dbReference type="OrthoDB" id="1875589at2759"/>
<dbReference type="GO" id="GO:0042273">
    <property type="term" value="P:ribosomal large subunit biogenesis"/>
    <property type="evidence" value="ECO:0007669"/>
    <property type="project" value="TreeGrafter"/>
</dbReference>
<keyword evidence="10" id="KW-1185">Reference proteome</keyword>
<dbReference type="GO" id="GO:0003735">
    <property type="term" value="F:structural constituent of ribosome"/>
    <property type="evidence" value="ECO:0007669"/>
    <property type="project" value="InterPro"/>
</dbReference>
<keyword evidence="4" id="KW-0963">Cytoplasm</keyword>
<dbReference type="InterPro" id="IPR005824">
    <property type="entry name" value="KOW"/>
</dbReference>
<comment type="caution">
    <text evidence="9">The sequence shown here is derived from an EMBL/GenBank/DDBJ whole genome shotgun (WGS) entry which is preliminary data.</text>
</comment>
<dbReference type="Gene3D" id="2.30.30.30">
    <property type="match status" value="1"/>
</dbReference>
<evidence type="ECO:0000313" key="10">
    <source>
        <dbReference type="Proteomes" id="UP000095605"/>
    </source>
</evidence>
<dbReference type="InterPro" id="IPR014722">
    <property type="entry name" value="Rib_uL2_dom2"/>
</dbReference>
<dbReference type="GO" id="GO:0006412">
    <property type="term" value="P:translation"/>
    <property type="evidence" value="ECO:0007669"/>
    <property type="project" value="InterPro"/>
</dbReference>
<dbReference type="GO" id="GO:0003723">
    <property type="term" value="F:RNA binding"/>
    <property type="evidence" value="ECO:0007669"/>
    <property type="project" value="InterPro"/>
</dbReference>
<dbReference type="CDD" id="cd23702">
    <property type="entry name" value="eL14"/>
    <property type="match status" value="1"/>
</dbReference>
<name>A0A1E5RXE0_9ASCO</name>
<reference evidence="10" key="1">
    <citation type="journal article" date="2016" name="Genome Announc.">
        <title>Genome sequences of three species of Hanseniaspora isolated from spontaneous wine fermentations.</title>
        <authorList>
            <person name="Sternes P.R."/>
            <person name="Lee D."/>
            <person name="Kutyna D.R."/>
            <person name="Borneman A.R."/>
        </authorList>
    </citation>
    <scope>NUCLEOTIDE SEQUENCE [LARGE SCALE GENOMIC DNA]</scope>
    <source>
        <strain evidence="10">AWRI3578</strain>
    </source>
</reference>
<evidence type="ECO:0000313" key="9">
    <source>
        <dbReference type="EMBL" id="OEJ91489.1"/>
    </source>
</evidence>
<evidence type="ECO:0000256" key="4">
    <source>
        <dbReference type="ARBA" id="ARBA00022490"/>
    </source>
</evidence>
<dbReference type="AlphaFoldDB" id="A0A1E5RXE0"/>
<dbReference type="Pfam" id="PF01929">
    <property type="entry name" value="Ribosomal_L14e"/>
    <property type="match status" value="1"/>
</dbReference>
<dbReference type="InterPro" id="IPR008991">
    <property type="entry name" value="Translation_prot_SH3-like_sf"/>
</dbReference>